<evidence type="ECO:0000256" key="3">
    <source>
        <dbReference type="ARBA" id="ARBA00022777"/>
    </source>
</evidence>
<dbReference type="InterPro" id="IPR000719">
    <property type="entry name" value="Prot_kinase_dom"/>
</dbReference>
<keyword evidence="2 5" id="KW-0547">Nucleotide-binding</keyword>
<dbReference type="PANTHER" id="PTHR43289:SF34">
    <property type="entry name" value="SERINE_THREONINE-PROTEIN KINASE YBDM-RELATED"/>
    <property type="match status" value="1"/>
</dbReference>
<dbReference type="Gene3D" id="3.30.200.20">
    <property type="entry name" value="Phosphorylase Kinase, domain 1"/>
    <property type="match status" value="1"/>
</dbReference>
<dbReference type="PROSITE" id="PS00108">
    <property type="entry name" value="PROTEIN_KINASE_ST"/>
    <property type="match status" value="1"/>
</dbReference>
<keyword evidence="3 9" id="KW-0418">Kinase</keyword>
<accession>A0ABR9JRG5</accession>
<evidence type="ECO:0000313" key="10">
    <source>
        <dbReference type="Proteomes" id="UP000627838"/>
    </source>
</evidence>
<dbReference type="SUPFAM" id="SSF56112">
    <property type="entry name" value="Protein kinase-like (PK-like)"/>
    <property type="match status" value="1"/>
</dbReference>
<dbReference type="Gene3D" id="1.10.510.10">
    <property type="entry name" value="Transferase(Phosphotransferase) domain 1"/>
    <property type="match status" value="1"/>
</dbReference>
<feature type="domain" description="Protein kinase" evidence="8">
    <location>
        <begin position="29"/>
        <end position="286"/>
    </location>
</feature>
<keyword evidence="1" id="KW-0808">Transferase</keyword>
<evidence type="ECO:0000256" key="7">
    <source>
        <dbReference type="SAM" id="Phobius"/>
    </source>
</evidence>
<feature type="binding site" evidence="5">
    <location>
        <position position="57"/>
    </location>
    <ligand>
        <name>ATP</name>
        <dbReference type="ChEBI" id="CHEBI:30616"/>
    </ligand>
</feature>
<feature type="transmembrane region" description="Helical" evidence="7">
    <location>
        <begin position="384"/>
        <end position="403"/>
    </location>
</feature>
<reference evidence="9 10" key="1">
    <citation type="submission" date="2020-10" db="EMBL/GenBank/DDBJ databases">
        <title>Sequencing the genomes of 1000 actinobacteria strains.</title>
        <authorList>
            <person name="Klenk H.-P."/>
        </authorList>
    </citation>
    <scope>NUCLEOTIDE SEQUENCE [LARGE SCALE GENOMIC DNA]</scope>
    <source>
        <strain evidence="9 10">DSM 46744</strain>
    </source>
</reference>
<feature type="transmembrane region" description="Helical" evidence="7">
    <location>
        <begin position="351"/>
        <end position="372"/>
    </location>
</feature>
<evidence type="ECO:0000256" key="5">
    <source>
        <dbReference type="PROSITE-ProRule" id="PRU10141"/>
    </source>
</evidence>
<feature type="region of interest" description="Disordered" evidence="6">
    <location>
        <begin position="1"/>
        <end position="24"/>
    </location>
</feature>
<evidence type="ECO:0000256" key="1">
    <source>
        <dbReference type="ARBA" id="ARBA00022679"/>
    </source>
</evidence>
<keyword evidence="7" id="KW-0812">Transmembrane</keyword>
<dbReference type="Proteomes" id="UP000627838">
    <property type="component" value="Unassembled WGS sequence"/>
</dbReference>
<keyword evidence="7" id="KW-0472">Membrane</keyword>
<dbReference type="SMART" id="SM00220">
    <property type="entry name" value="S_TKc"/>
    <property type="match status" value="1"/>
</dbReference>
<feature type="transmembrane region" description="Helical" evidence="7">
    <location>
        <begin position="323"/>
        <end position="344"/>
    </location>
</feature>
<proteinExistence type="predicted"/>
<gene>
    <name evidence="9" type="ORF">H4W34_002988</name>
</gene>
<evidence type="ECO:0000259" key="8">
    <source>
        <dbReference type="PROSITE" id="PS50011"/>
    </source>
</evidence>
<name>A0ABR9JRG5_9ACTN</name>
<keyword evidence="4 5" id="KW-0067">ATP-binding</keyword>
<organism evidence="9 10">
    <name type="scientific">Actinomadura algeriensis</name>
    <dbReference type="NCBI Taxonomy" id="1679523"/>
    <lineage>
        <taxon>Bacteria</taxon>
        <taxon>Bacillati</taxon>
        <taxon>Actinomycetota</taxon>
        <taxon>Actinomycetes</taxon>
        <taxon>Streptosporangiales</taxon>
        <taxon>Thermomonosporaceae</taxon>
        <taxon>Actinomadura</taxon>
    </lineage>
</organism>
<evidence type="ECO:0000313" key="9">
    <source>
        <dbReference type="EMBL" id="MBE1533155.1"/>
    </source>
</evidence>
<dbReference type="PANTHER" id="PTHR43289">
    <property type="entry name" value="MITOGEN-ACTIVATED PROTEIN KINASE KINASE KINASE 20-RELATED"/>
    <property type="match status" value="1"/>
</dbReference>
<dbReference type="PROSITE" id="PS00107">
    <property type="entry name" value="PROTEIN_KINASE_ATP"/>
    <property type="match status" value="1"/>
</dbReference>
<dbReference type="CDD" id="cd14014">
    <property type="entry name" value="STKc_PknB_like"/>
    <property type="match status" value="1"/>
</dbReference>
<comment type="caution">
    <text evidence="9">The sequence shown here is derived from an EMBL/GenBank/DDBJ whole genome shotgun (WGS) entry which is preliminary data.</text>
</comment>
<keyword evidence="10" id="KW-1185">Reference proteome</keyword>
<dbReference type="InterPro" id="IPR008271">
    <property type="entry name" value="Ser/Thr_kinase_AS"/>
</dbReference>
<sequence>MSASSLQGAPDESGEHARESGDPESIGKWRILGRLGAGGMGVVYLGEDAAGEKVAIKVINPGMVDVPGARSRFKTEVNYAASVASSCTARVLSHGETDGRPYLVTEYIAGPSLTDYVKSEGVFPPDALRGLAAGVATALKAVHARKLVHRDIKPGNVLLAADGPRVIDFGIARALDGHPHHTQTNALIGSPGYVAPELLFSSEKATTAADIFSWGTLVAYAATGRNPFGEGKLAELASRAQAKEYDLSGVPSDLVPIVEAALEPDPARRPTVEALLVQLVGDHAAPEATTASITGWPPGSLPPFGSATTVVDPPASGHGGPTLRGVLVCLALFALAAGLVLTPAGSTGQRLAYRLVLCACAAVVVLGVWFGVGGKRREPPLRAAPIGLIVAALVLAGGAYAALDAHGDRKVRLTVVGGGKNVGDGEERKIQVHAPASVRRTHLRVRVKTTPAYEHSGCGYLAEVDVTPVLDGVRRDRAEVSLTAGTGRDIELGGGWRRVELVARVHSECPVDLGFESGVLHDDIWWLP</sequence>
<keyword evidence="7" id="KW-1133">Transmembrane helix</keyword>
<dbReference type="PROSITE" id="PS50011">
    <property type="entry name" value="PROTEIN_KINASE_DOM"/>
    <property type="match status" value="1"/>
</dbReference>
<feature type="compositionally biased region" description="Basic and acidic residues" evidence="6">
    <location>
        <begin position="13"/>
        <end position="24"/>
    </location>
</feature>
<evidence type="ECO:0000256" key="4">
    <source>
        <dbReference type="ARBA" id="ARBA00022840"/>
    </source>
</evidence>
<dbReference type="RefSeq" id="WP_192759752.1">
    <property type="nucleotide sequence ID" value="NZ_JADBDZ010000001.1"/>
</dbReference>
<dbReference type="InterPro" id="IPR017441">
    <property type="entry name" value="Protein_kinase_ATP_BS"/>
</dbReference>
<evidence type="ECO:0000256" key="2">
    <source>
        <dbReference type="ARBA" id="ARBA00022741"/>
    </source>
</evidence>
<dbReference type="Pfam" id="PF00069">
    <property type="entry name" value="Pkinase"/>
    <property type="match status" value="1"/>
</dbReference>
<evidence type="ECO:0000256" key="6">
    <source>
        <dbReference type="SAM" id="MobiDB-lite"/>
    </source>
</evidence>
<dbReference type="EMBL" id="JADBDZ010000001">
    <property type="protein sequence ID" value="MBE1533155.1"/>
    <property type="molecule type" value="Genomic_DNA"/>
</dbReference>
<dbReference type="GO" id="GO:0016301">
    <property type="term" value="F:kinase activity"/>
    <property type="evidence" value="ECO:0007669"/>
    <property type="project" value="UniProtKB-KW"/>
</dbReference>
<protein>
    <submittedName>
        <fullName evidence="9">Ser/Thr protein kinase</fullName>
    </submittedName>
</protein>
<dbReference type="InterPro" id="IPR011009">
    <property type="entry name" value="Kinase-like_dom_sf"/>
</dbReference>